<dbReference type="Proteomes" id="UP000297595">
    <property type="component" value="Unassembled WGS sequence"/>
</dbReference>
<gene>
    <name evidence="1" type="ORF">EYR41_001260</name>
</gene>
<organism evidence="1 2">
    <name type="scientific">Orbilia oligospora</name>
    <name type="common">Nematode-trapping fungus</name>
    <name type="synonym">Arthrobotrys oligospora</name>
    <dbReference type="NCBI Taxonomy" id="2813651"/>
    <lineage>
        <taxon>Eukaryota</taxon>
        <taxon>Fungi</taxon>
        <taxon>Dikarya</taxon>
        <taxon>Ascomycota</taxon>
        <taxon>Pezizomycotina</taxon>
        <taxon>Orbiliomycetes</taxon>
        <taxon>Orbiliales</taxon>
        <taxon>Orbiliaceae</taxon>
        <taxon>Orbilia</taxon>
    </lineage>
</organism>
<sequence>MKLDRSTWWSYGNDDYDDDLMVFSPNRGGEGSHGGAQRRHREGNDFRRAHRAYSHRQSQLNYYIRCLRDTQVLSIIRRGLCSQTYARLFIYRSILTKEESEREKNATRQSVAAKNRLYALVRALIISRANDPIRANSPMDCVFGQQHSN</sequence>
<accession>A0A7C8PUT5</accession>
<dbReference type="AlphaFoldDB" id="A0A7C8PUT5"/>
<evidence type="ECO:0000313" key="1">
    <source>
        <dbReference type="EMBL" id="TGJ74228.1"/>
    </source>
</evidence>
<evidence type="ECO:0000313" key="2">
    <source>
        <dbReference type="Proteomes" id="UP000297595"/>
    </source>
</evidence>
<name>A0A7C8PUT5_ORBOL</name>
<comment type="caution">
    <text evidence="1">The sequence shown here is derived from an EMBL/GenBank/DDBJ whole genome shotgun (WGS) entry which is preliminary data.</text>
</comment>
<proteinExistence type="predicted"/>
<reference evidence="1 2" key="1">
    <citation type="submission" date="2019-03" db="EMBL/GenBank/DDBJ databases">
        <title>Nematode-trapping fungi genome.</title>
        <authorList>
            <person name="Vidal-Diez De Ulzurrun G."/>
        </authorList>
    </citation>
    <scope>NUCLEOTIDE SEQUENCE [LARGE SCALE GENOMIC DNA]</scope>
    <source>
        <strain evidence="1 2">TWF154</strain>
    </source>
</reference>
<dbReference type="EMBL" id="SOZJ01000001">
    <property type="protein sequence ID" value="TGJ74228.1"/>
    <property type="molecule type" value="Genomic_DNA"/>
</dbReference>
<protein>
    <submittedName>
        <fullName evidence="1">Uncharacterized protein</fullName>
    </submittedName>
</protein>